<dbReference type="InterPro" id="IPR029057">
    <property type="entry name" value="PRTase-like"/>
</dbReference>
<dbReference type="SUPFAM" id="SSF53271">
    <property type="entry name" value="PRTase-like"/>
    <property type="match status" value="1"/>
</dbReference>
<evidence type="ECO:0000256" key="4">
    <source>
        <dbReference type="ARBA" id="ARBA00011894"/>
    </source>
</evidence>
<dbReference type="EMBL" id="NPHW01002227">
    <property type="protein sequence ID" value="OXV11925.1"/>
    <property type="molecule type" value="Genomic_DNA"/>
</dbReference>
<dbReference type="InterPro" id="IPR000836">
    <property type="entry name" value="PRTase_dom"/>
</dbReference>
<keyword evidence="13" id="KW-1185">Reference proteome</keyword>
<evidence type="ECO:0000313" key="12">
    <source>
        <dbReference type="EMBL" id="OXV11925.1"/>
    </source>
</evidence>
<evidence type="ECO:0000256" key="6">
    <source>
        <dbReference type="ARBA" id="ARBA00022676"/>
    </source>
</evidence>
<dbReference type="GO" id="GO:0008655">
    <property type="term" value="P:pyrimidine-containing compound salvage"/>
    <property type="evidence" value="ECO:0007669"/>
    <property type="project" value="UniProtKB-ARBA"/>
</dbReference>
<evidence type="ECO:0000256" key="9">
    <source>
        <dbReference type="ARBA" id="ARBA00023134"/>
    </source>
</evidence>
<dbReference type="GO" id="GO:0005525">
    <property type="term" value="F:GTP binding"/>
    <property type="evidence" value="ECO:0007669"/>
    <property type="project" value="UniProtKB-KW"/>
</dbReference>
<comment type="cofactor">
    <cofactor evidence="1">
        <name>Mg(2+)</name>
        <dbReference type="ChEBI" id="CHEBI:18420"/>
    </cofactor>
</comment>
<keyword evidence="9" id="KW-0342">GTP-binding</keyword>
<dbReference type="FunFam" id="3.40.50.2020:FF:000023">
    <property type="entry name" value="Probable uracil phosphoribosyltransferase"/>
    <property type="match status" value="1"/>
</dbReference>
<evidence type="ECO:0000259" key="11">
    <source>
        <dbReference type="Pfam" id="PF14681"/>
    </source>
</evidence>
<dbReference type="Gene3D" id="3.40.50.2020">
    <property type="match status" value="1"/>
</dbReference>
<proteinExistence type="inferred from homology"/>
<dbReference type="GO" id="GO:0004845">
    <property type="term" value="F:uracil phosphoribosyltransferase activity"/>
    <property type="evidence" value="ECO:0007669"/>
    <property type="project" value="UniProtKB-EC"/>
</dbReference>
<evidence type="ECO:0000256" key="1">
    <source>
        <dbReference type="ARBA" id="ARBA00001946"/>
    </source>
</evidence>
<evidence type="ECO:0000313" key="13">
    <source>
        <dbReference type="Proteomes" id="UP000243515"/>
    </source>
</evidence>
<keyword evidence="8" id="KW-0547">Nucleotide-binding</keyword>
<dbReference type="OrthoDB" id="106623at2759"/>
<evidence type="ECO:0000256" key="8">
    <source>
        <dbReference type="ARBA" id="ARBA00022741"/>
    </source>
</evidence>
<dbReference type="EC" id="2.4.2.9" evidence="4"/>
<keyword evidence="6" id="KW-0328">Glycosyltransferase</keyword>
<evidence type="ECO:0000256" key="2">
    <source>
        <dbReference type="ARBA" id="ARBA00005180"/>
    </source>
</evidence>
<comment type="similarity">
    <text evidence="3">Belongs to the UPRTase family.</text>
</comment>
<keyword evidence="7" id="KW-0808">Transferase</keyword>
<protein>
    <recommendedName>
        <fullName evidence="4">uracil phosphoribosyltransferase</fullName>
        <ecNumber evidence="4">2.4.2.9</ecNumber>
    </recommendedName>
</protein>
<dbReference type="AlphaFoldDB" id="A0A232M686"/>
<dbReference type="Pfam" id="PF14681">
    <property type="entry name" value="UPRTase"/>
    <property type="match status" value="1"/>
</dbReference>
<comment type="pathway">
    <text evidence="2">Pyrimidine metabolism; UMP biosynthesis via salvage pathway; UMP from uracil: step 1/1.</text>
</comment>
<evidence type="ECO:0000256" key="7">
    <source>
        <dbReference type="ARBA" id="ARBA00022679"/>
    </source>
</evidence>
<feature type="region of interest" description="Disordered" evidence="10">
    <location>
        <begin position="1"/>
        <end position="26"/>
    </location>
</feature>
<reference evidence="12 13" key="1">
    <citation type="journal article" date="2015" name="Environ. Microbiol.">
        <title>Metagenome sequence of Elaphomyces granulatus from sporocarp tissue reveals Ascomycota ectomycorrhizal fingerprints of genome expansion and a Proteobacteria-rich microbiome.</title>
        <authorList>
            <person name="Quandt C.A."/>
            <person name="Kohler A."/>
            <person name="Hesse C.N."/>
            <person name="Sharpton T.J."/>
            <person name="Martin F."/>
            <person name="Spatafora J.W."/>
        </authorList>
    </citation>
    <scope>NUCLEOTIDE SEQUENCE [LARGE SCALE GENOMIC DNA]</scope>
    <source>
        <strain evidence="12 13">OSC145934</strain>
    </source>
</reference>
<dbReference type="NCBIfam" id="NF001097">
    <property type="entry name" value="PRK00129.1"/>
    <property type="match status" value="1"/>
</dbReference>
<accession>A0A232M686</accession>
<name>A0A232M686_9EURO</name>
<keyword evidence="5" id="KW-0021">Allosteric enzyme</keyword>
<sequence length="243" mass="26946">MTEAVTSPAQGVGPFYRPDGEKPTATVSKDASYENVHVLPQTPQLIALLTIIRDQQTTRADFIFYSNRIIRLLVEEGLNHLPVVEKSVTTPVGRTYLGVKFQGKICGVSIMRAGEAMEQGLRDCCRSVRIGKILIQRDEETCQPKLFYDKLPTDIADRWVLLLDPMFATGGSATLAVEVLKAKGVPEDHILFLNLIASPSGVADFAKRFPKLRVVTAFIDQGLDEKKYIIPGLGDFGDRYYTL</sequence>
<comment type="caution">
    <text evidence="12">The sequence shown here is derived from an EMBL/GenBank/DDBJ whole genome shotgun (WGS) entry which is preliminary data.</text>
</comment>
<feature type="domain" description="Phosphoribosyltransferase" evidence="11">
    <location>
        <begin position="40"/>
        <end position="241"/>
    </location>
</feature>
<evidence type="ECO:0000256" key="10">
    <source>
        <dbReference type="SAM" id="MobiDB-lite"/>
    </source>
</evidence>
<organism evidence="12 13">
    <name type="scientific">Elaphomyces granulatus</name>
    <dbReference type="NCBI Taxonomy" id="519963"/>
    <lineage>
        <taxon>Eukaryota</taxon>
        <taxon>Fungi</taxon>
        <taxon>Dikarya</taxon>
        <taxon>Ascomycota</taxon>
        <taxon>Pezizomycotina</taxon>
        <taxon>Eurotiomycetes</taxon>
        <taxon>Eurotiomycetidae</taxon>
        <taxon>Eurotiales</taxon>
        <taxon>Elaphomycetaceae</taxon>
        <taxon>Elaphomyces</taxon>
    </lineage>
</organism>
<dbReference type="Proteomes" id="UP000243515">
    <property type="component" value="Unassembled WGS sequence"/>
</dbReference>
<evidence type="ECO:0000256" key="3">
    <source>
        <dbReference type="ARBA" id="ARBA00009516"/>
    </source>
</evidence>
<dbReference type="CDD" id="cd06223">
    <property type="entry name" value="PRTases_typeI"/>
    <property type="match status" value="1"/>
</dbReference>
<gene>
    <name evidence="12" type="ORF">Egran_00316</name>
</gene>
<evidence type="ECO:0000256" key="5">
    <source>
        <dbReference type="ARBA" id="ARBA00022533"/>
    </source>
</evidence>